<dbReference type="EMBL" id="BAAAZO010000002">
    <property type="protein sequence ID" value="GAA3597627.1"/>
    <property type="molecule type" value="Genomic_DNA"/>
</dbReference>
<keyword evidence="2" id="KW-0808">Transferase</keyword>
<dbReference type="RefSeq" id="WP_231485846.1">
    <property type="nucleotide sequence ID" value="NZ_BAAAZO010000002.1"/>
</dbReference>
<accession>A0ABP6Z3Z3</accession>
<feature type="domain" description="Glycosyl transferase family 1" evidence="3">
    <location>
        <begin position="183"/>
        <end position="302"/>
    </location>
</feature>
<feature type="domain" description="Glycosyltransferase subfamily 4-like N-terminal" evidence="4">
    <location>
        <begin position="17"/>
        <end position="173"/>
    </location>
</feature>
<evidence type="ECO:0000256" key="1">
    <source>
        <dbReference type="ARBA" id="ARBA00022676"/>
    </source>
</evidence>
<dbReference type="PANTHER" id="PTHR45947:SF3">
    <property type="entry name" value="SULFOQUINOVOSYL TRANSFERASE SQD2"/>
    <property type="match status" value="1"/>
</dbReference>
<dbReference type="PANTHER" id="PTHR45947">
    <property type="entry name" value="SULFOQUINOVOSYL TRANSFERASE SQD2"/>
    <property type="match status" value="1"/>
</dbReference>
<evidence type="ECO:0000313" key="6">
    <source>
        <dbReference type="Proteomes" id="UP001501074"/>
    </source>
</evidence>
<evidence type="ECO:0000256" key="2">
    <source>
        <dbReference type="ARBA" id="ARBA00022679"/>
    </source>
</evidence>
<proteinExistence type="predicted"/>
<evidence type="ECO:0000259" key="4">
    <source>
        <dbReference type="Pfam" id="PF13439"/>
    </source>
</evidence>
<name>A0ABP6Z3Z3_9ACTN</name>
<evidence type="ECO:0000259" key="3">
    <source>
        <dbReference type="Pfam" id="PF00534"/>
    </source>
</evidence>
<sequence length="367" mass="39951">MTDRLRVVHIITTLTTGGAERQLELLLSRTTSQAAVIALYRGGPVAESIRAGGHSVQVLGMHGWRRPLAWLRLARQLRRYRPDVVHVHLLAAQLWGIPAARLARVPVIVSTEHSLMDDTVEGRPRSGSLRRLYRILERLTHHTIAVSTRTAQRLADWQVAPQRVTVVDNGIDFAALAYSETDRQAVREEFSIPGSAIVIGAVGRLDPVKRMDEVIRAAAPRLRAGGHALLIAGTGDEQAGLQRLAEGLSVTDSVYWAGARADVPRLLSAMDVMVSASRDETFGMAVIEALGNGLPVVFAECPALEDLSDLPAAAFPARGSLSRALDAALTGSVRRRPVPPELLKRYSVEQAAAGVDEVYRRLVRNHD</sequence>
<dbReference type="Gene3D" id="3.40.50.2000">
    <property type="entry name" value="Glycogen Phosphorylase B"/>
    <property type="match status" value="2"/>
</dbReference>
<dbReference type="Pfam" id="PF00534">
    <property type="entry name" value="Glycos_transf_1"/>
    <property type="match status" value="1"/>
</dbReference>
<dbReference type="InterPro" id="IPR001296">
    <property type="entry name" value="Glyco_trans_1"/>
</dbReference>
<dbReference type="SUPFAM" id="SSF53756">
    <property type="entry name" value="UDP-Glycosyltransferase/glycogen phosphorylase"/>
    <property type="match status" value="1"/>
</dbReference>
<dbReference type="InterPro" id="IPR028098">
    <property type="entry name" value="Glyco_trans_4-like_N"/>
</dbReference>
<comment type="caution">
    <text evidence="5">The sequence shown here is derived from an EMBL/GenBank/DDBJ whole genome shotgun (WGS) entry which is preliminary data.</text>
</comment>
<protein>
    <submittedName>
        <fullName evidence="5">Glycosyltransferase</fullName>
    </submittedName>
</protein>
<gene>
    <name evidence="5" type="ORF">GCM10022223_10990</name>
</gene>
<keyword evidence="1" id="KW-0328">Glycosyltransferase</keyword>
<keyword evidence="6" id="KW-1185">Reference proteome</keyword>
<dbReference type="Proteomes" id="UP001501074">
    <property type="component" value="Unassembled WGS sequence"/>
</dbReference>
<evidence type="ECO:0000313" key="5">
    <source>
        <dbReference type="EMBL" id="GAA3597627.1"/>
    </source>
</evidence>
<dbReference type="InterPro" id="IPR050194">
    <property type="entry name" value="Glycosyltransferase_grp1"/>
</dbReference>
<organism evidence="5 6">
    <name type="scientific">Kineosporia mesophila</name>
    <dbReference type="NCBI Taxonomy" id="566012"/>
    <lineage>
        <taxon>Bacteria</taxon>
        <taxon>Bacillati</taxon>
        <taxon>Actinomycetota</taxon>
        <taxon>Actinomycetes</taxon>
        <taxon>Kineosporiales</taxon>
        <taxon>Kineosporiaceae</taxon>
        <taxon>Kineosporia</taxon>
    </lineage>
</organism>
<reference evidence="6" key="1">
    <citation type="journal article" date="2019" name="Int. J. Syst. Evol. Microbiol.">
        <title>The Global Catalogue of Microorganisms (GCM) 10K type strain sequencing project: providing services to taxonomists for standard genome sequencing and annotation.</title>
        <authorList>
            <consortium name="The Broad Institute Genomics Platform"/>
            <consortium name="The Broad Institute Genome Sequencing Center for Infectious Disease"/>
            <person name="Wu L."/>
            <person name="Ma J."/>
        </authorList>
    </citation>
    <scope>NUCLEOTIDE SEQUENCE [LARGE SCALE GENOMIC DNA]</scope>
    <source>
        <strain evidence="6">JCM 16902</strain>
    </source>
</reference>
<dbReference type="Pfam" id="PF13439">
    <property type="entry name" value="Glyco_transf_4"/>
    <property type="match status" value="1"/>
</dbReference>